<sequence length="293" mass="32539">MPVNFPSLEGRELKFPSGNEEILSGIYILTPEVATEILGRNIDNRPLDRHTVEMYASAMVRGEWKLSHQGIAVDHQGVLLDGQHRLAAVVKSGKSVPMLVIRGVQRDTFSVVDTGKRRSAGDTLRLTGAQDTNHLAAALRYLYMYETLPKDIGSWSGGRTRTTNDQILELSKTHPGMLDCVRRARPLAANTGIIASACATGIYLTERAAPKINSEEWFSGILTGANLDLGDPRLAFRNFFVNGRAQAGRRRMNAREHLAIYIKGWNDWVNGESRKLIAFRKGETMPTPVERNN</sequence>
<dbReference type="RefSeq" id="WP_344035999.1">
    <property type="nucleotide sequence ID" value="NZ_BAAAKE010000004.1"/>
</dbReference>
<accession>A0ABV9Y7Z5</accession>
<organism evidence="1 2">
    <name type="scientific">Saccharothrix xinjiangensis</name>
    <dbReference type="NCBI Taxonomy" id="204798"/>
    <lineage>
        <taxon>Bacteria</taxon>
        <taxon>Bacillati</taxon>
        <taxon>Actinomycetota</taxon>
        <taxon>Actinomycetes</taxon>
        <taxon>Pseudonocardiales</taxon>
        <taxon>Pseudonocardiaceae</taxon>
        <taxon>Saccharothrix</taxon>
    </lineage>
</organism>
<evidence type="ECO:0008006" key="3">
    <source>
        <dbReference type="Google" id="ProtNLM"/>
    </source>
</evidence>
<comment type="caution">
    <text evidence="1">The sequence shown here is derived from an EMBL/GenBank/DDBJ whole genome shotgun (WGS) entry which is preliminary data.</text>
</comment>
<dbReference type="Proteomes" id="UP001595833">
    <property type="component" value="Unassembled WGS sequence"/>
</dbReference>
<protein>
    <recommendedName>
        <fullName evidence="3">DGQHR domain-containing protein</fullName>
    </recommendedName>
</protein>
<dbReference type="EMBL" id="JBHSJB010000028">
    <property type="protein sequence ID" value="MFC5057708.1"/>
    <property type="molecule type" value="Genomic_DNA"/>
</dbReference>
<evidence type="ECO:0000313" key="1">
    <source>
        <dbReference type="EMBL" id="MFC5057708.1"/>
    </source>
</evidence>
<reference evidence="2" key="1">
    <citation type="journal article" date="2019" name="Int. J. Syst. Evol. Microbiol.">
        <title>The Global Catalogue of Microorganisms (GCM) 10K type strain sequencing project: providing services to taxonomists for standard genome sequencing and annotation.</title>
        <authorList>
            <consortium name="The Broad Institute Genomics Platform"/>
            <consortium name="The Broad Institute Genome Sequencing Center for Infectious Disease"/>
            <person name="Wu L."/>
            <person name="Ma J."/>
        </authorList>
    </citation>
    <scope>NUCLEOTIDE SEQUENCE [LARGE SCALE GENOMIC DNA]</scope>
    <source>
        <strain evidence="2">KCTC 12848</strain>
    </source>
</reference>
<name>A0ABV9Y7Z5_9PSEU</name>
<gene>
    <name evidence="1" type="ORF">ACFPFM_28680</name>
</gene>
<evidence type="ECO:0000313" key="2">
    <source>
        <dbReference type="Proteomes" id="UP001595833"/>
    </source>
</evidence>
<keyword evidence="2" id="KW-1185">Reference proteome</keyword>
<proteinExistence type="predicted"/>